<dbReference type="RefSeq" id="WP_149568730.1">
    <property type="nucleotide sequence ID" value="NZ_CP035807.1"/>
</dbReference>
<sequence length="245" mass="27272">MAHEINNPLAGVVQNIAVLENRLLNPESNIKNIEAARAAKLDLEALKKYLNDRKLIEIIESIRISGLRISSIISNMLNFSRKDDMFKINTLHELIDSSLILAATDFNIEQKFDFKAIEIVKDFNSKEIKLNCNKAEIQQVLLNIFHNAAQAMILGNTETPKIIITTSIEGSRVVIEIKDNGPGISSKDKEDVLKPFFSTENRPNGTGLGLSIADYIITNHNGELFIESELKDGVKVVITLPYEGA</sequence>
<dbReference type="Pfam" id="PF02518">
    <property type="entry name" value="HATPase_c"/>
    <property type="match status" value="1"/>
</dbReference>
<dbReference type="EC" id="2.7.13.3" evidence="2"/>
<evidence type="ECO:0000313" key="5">
    <source>
        <dbReference type="EMBL" id="QEN05492.1"/>
    </source>
</evidence>
<dbReference type="CDD" id="cd00082">
    <property type="entry name" value="HisKA"/>
    <property type="match status" value="1"/>
</dbReference>
<proteinExistence type="predicted"/>
<organism evidence="5 6">
    <name type="scientific">Thiospirochaeta perfilievii</name>
    <dbReference type="NCBI Taxonomy" id="252967"/>
    <lineage>
        <taxon>Bacteria</taxon>
        <taxon>Pseudomonadati</taxon>
        <taxon>Spirochaetota</taxon>
        <taxon>Spirochaetia</taxon>
        <taxon>Spirochaetales</taxon>
        <taxon>Spirochaetaceae</taxon>
        <taxon>Thiospirochaeta</taxon>
    </lineage>
</organism>
<dbReference type="EMBL" id="CP035807">
    <property type="protein sequence ID" value="QEN05492.1"/>
    <property type="molecule type" value="Genomic_DNA"/>
</dbReference>
<dbReference type="InterPro" id="IPR003661">
    <property type="entry name" value="HisK_dim/P_dom"/>
</dbReference>
<evidence type="ECO:0000256" key="2">
    <source>
        <dbReference type="ARBA" id="ARBA00012438"/>
    </source>
</evidence>
<dbReference type="PANTHER" id="PTHR43065:SF42">
    <property type="entry name" value="TWO-COMPONENT SENSOR PPRA"/>
    <property type="match status" value="1"/>
</dbReference>
<dbReference type="PRINTS" id="PR00344">
    <property type="entry name" value="BCTRLSENSOR"/>
</dbReference>
<dbReference type="SUPFAM" id="SSF55874">
    <property type="entry name" value="ATPase domain of HSP90 chaperone/DNA topoisomerase II/histidine kinase"/>
    <property type="match status" value="1"/>
</dbReference>
<reference evidence="5 6" key="2">
    <citation type="submission" date="2019-09" db="EMBL/GenBank/DDBJ databases">
        <title>Complete Genome Sequence and Methylome Analysis of free living Spirochaetas.</title>
        <authorList>
            <person name="Leshcheva N."/>
            <person name="Mikheeva N."/>
        </authorList>
    </citation>
    <scope>NUCLEOTIDE SEQUENCE [LARGE SCALE GENOMIC DNA]</scope>
    <source>
        <strain evidence="5 6">P</strain>
    </source>
</reference>
<evidence type="ECO:0000256" key="1">
    <source>
        <dbReference type="ARBA" id="ARBA00000085"/>
    </source>
</evidence>
<keyword evidence="3" id="KW-0597">Phosphoprotein</keyword>
<dbReference type="InterPro" id="IPR036097">
    <property type="entry name" value="HisK_dim/P_sf"/>
</dbReference>
<dbReference type="GO" id="GO:0000155">
    <property type="term" value="F:phosphorelay sensor kinase activity"/>
    <property type="evidence" value="ECO:0007669"/>
    <property type="project" value="InterPro"/>
</dbReference>
<dbReference type="InterPro" id="IPR036890">
    <property type="entry name" value="HATPase_C_sf"/>
</dbReference>
<evidence type="ECO:0000259" key="4">
    <source>
        <dbReference type="PROSITE" id="PS50109"/>
    </source>
</evidence>
<dbReference type="SUPFAM" id="SSF47384">
    <property type="entry name" value="Homodimeric domain of signal transducing histidine kinase"/>
    <property type="match status" value="1"/>
</dbReference>
<evidence type="ECO:0000313" key="6">
    <source>
        <dbReference type="Proteomes" id="UP000323824"/>
    </source>
</evidence>
<dbReference type="Proteomes" id="UP000323824">
    <property type="component" value="Chromosome"/>
</dbReference>
<dbReference type="Gene3D" id="1.10.287.130">
    <property type="match status" value="1"/>
</dbReference>
<dbReference type="SMART" id="SM00387">
    <property type="entry name" value="HATPase_c"/>
    <property type="match status" value="1"/>
</dbReference>
<dbReference type="Gene3D" id="3.30.565.10">
    <property type="entry name" value="Histidine kinase-like ATPase, C-terminal domain"/>
    <property type="match status" value="1"/>
</dbReference>
<keyword evidence="5" id="KW-0808">Transferase</keyword>
<dbReference type="KEGG" id="sper:EW093_12460"/>
<dbReference type="AlphaFoldDB" id="A0A5C1QGX5"/>
<accession>A0A5C1QGX5</accession>
<feature type="domain" description="Histidine kinase" evidence="4">
    <location>
        <begin position="1"/>
        <end position="244"/>
    </location>
</feature>
<dbReference type="InterPro" id="IPR003594">
    <property type="entry name" value="HATPase_dom"/>
</dbReference>
<keyword evidence="6" id="KW-1185">Reference proteome</keyword>
<evidence type="ECO:0000256" key="3">
    <source>
        <dbReference type="ARBA" id="ARBA00022553"/>
    </source>
</evidence>
<protein>
    <recommendedName>
        <fullName evidence="2">histidine kinase</fullName>
        <ecNumber evidence="2">2.7.13.3</ecNumber>
    </recommendedName>
</protein>
<dbReference type="InterPro" id="IPR004358">
    <property type="entry name" value="Sig_transdc_His_kin-like_C"/>
</dbReference>
<gene>
    <name evidence="5" type="ORF">EW093_12460</name>
</gene>
<name>A0A5C1QGX5_9SPIO</name>
<dbReference type="PROSITE" id="PS50109">
    <property type="entry name" value="HIS_KIN"/>
    <property type="match status" value="1"/>
</dbReference>
<reference evidence="5 6" key="1">
    <citation type="submission" date="2019-02" db="EMBL/GenBank/DDBJ databases">
        <authorList>
            <person name="Fomenkov A."/>
            <person name="Dubinina G."/>
            <person name="Grabovich M."/>
            <person name="Vincze T."/>
            <person name="Roberts R.J."/>
        </authorList>
    </citation>
    <scope>NUCLEOTIDE SEQUENCE [LARGE SCALE GENOMIC DNA]</scope>
    <source>
        <strain evidence="5 6">P</strain>
    </source>
</reference>
<dbReference type="InterPro" id="IPR005467">
    <property type="entry name" value="His_kinase_dom"/>
</dbReference>
<dbReference type="OrthoDB" id="9764522at2"/>
<dbReference type="PANTHER" id="PTHR43065">
    <property type="entry name" value="SENSOR HISTIDINE KINASE"/>
    <property type="match status" value="1"/>
</dbReference>
<keyword evidence="5" id="KW-0418">Kinase</keyword>
<comment type="catalytic activity">
    <reaction evidence="1">
        <text>ATP + protein L-histidine = ADP + protein N-phospho-L-histidine.</text>
        <dbReference type="EC" id="2.7.13.3"/>
    </reaction>
</comment>
<dbReference type="GO" id="GO:0005524">
    <property type="term" value="F:ATP binding"/>
    <property type="evidence" value="ECO:0007669"/>
    <property type="project" value="UniProtKB-KW"/>
</dbReference>